<evidence type="ECO:0000256" key="9">
    <source>
        <dbReference type="ARBA" id="ARBA00023002"/>
    </source>
</evidence>
<dbReference type="Pfam" id="PF02770">
    <property type="entry name" value="Acyl-CoA_dh_M"/>
    <property type="match status" value="1"/>
</dbReference>
<keyword evidence="19" id="KW-1185">Reference proteome</keyword>
<dbReference type="EMBL" id="JANBPU010000145">
    <property type="protein sequence ID" value="KAJ1915464.1"/>
    <property type="molecule type" value="Genomic_DNA"/>
</dbReference>
<feature type="domain" description="Acyl-CoA oxidase C-alpha1" evidence="17">
    <location>
        <begin position="289"/>
        <end position="438"/>
    </location>
</feature>
<keyword evidence="7 12" id="KW-0274">FAD</keyword>
<dbReference type="GO" id="GO:0003997">
    <property type="term" value="F:acyl-CoA oxidase activity"/>
    <property type="evidence" value="ECO:0007669"/>
    <property type="project" value="UniProtKB-EC"/>
</dbReference>
<evidence type="ECO:0000259" key="16">
    <source>
        <dbReference type="Pfam" id="PF02770"/>
    </source>
</evidence>
<evidence type="ECO:0000256" key="1">
    <source>
        <dbReference type="ARBA" id="ARBA00001201"/>
    </source>
</evidence>
<name>A0A9W7ZS33_9FUNG</name>
<feature type="domain" description="Acyl-CoA oxidase C-terminal" evidence="15">
    <location>
        <begin position="477"/>
        <end position="610"/>
    </location>
</feature>
<proteinExistence type="inferred from homology"/>
<keyword evidence="10" id="KW-0443">Lipid metabolism</keyword>
<dbReference type="Gene3D" id="1.20.140.10">
    <property type="entry name" value="Butyryl-CoA Dehydrogenase, subunit A, domain 3"/>
    <property type="match status" value="2"/>
</dbReference>
<dbReference type="PANTHER" id="PTHR10909:SF382">
    <property type="entry name" value="ACYL-COENZYME A OXIDASE"/>
    <property type="match status" value="1"/>
</dbReference>
<feature type="binding site" evidence="14">
    <location>
        <position position="146"/>
    </location>
    <ligand>
        <name>FAD</name>
        <dbReference type="ChEBI" id="CHEBI:57692"/>
    </ligand>
</feature>
<comment type="subcellular location">
    <subcellularLocation>
        <location evidence="3">Peroxisome</location>
    </subcellularLocation>
</comment>
<evidence type="ECO:0000256" key="10">
    <source>
        <dbReference type="ARBA" id="ARBA00023098"/>
    </source>
</evidence>
<dbReference type="OrthoDB" id="538336at2759"/>
<dbReference type="AlphaFoldDB" id="A0A9W7ZS33"/>
<accession>A0A9W7ZS33</accession>
<evidence type="ECO:0000256" key="11">
    <source>
        <dbReference type="ARBA" id="ARBA00023140"/>
    </source>
</evidence>
<dbReference type="PANTHER" id="PTHR10909">
    <property type="entry name" value="ELECTRON TRANSPORT OXIDOREDUCTASE"/>
    <property type="match status" value="1"/>
</dbReference>
<dbReference type="SUPFAM" id="SSF47203">
    <property type="entry name" value="Acyl-CoA dehydrogenase C-terminal domain-like"/>
    <property type="match status" value="2"/>
</dbReference>
<evidence type="ECO:0000256" key="12">
    <source>
        <dbReference type="PIRNR" id="PIRNR000168"/>
    </source>
</evidence>
<dbReference type="FunFam" id="1.20.140.10:FF:000010">
    <property type="entry name" value="Acyl-coenzyme A oxidase"/>
    <property type="match status" value="1"/>
</dbReference>
<dbReference type="InterPro" id="IPR012258">
    <property type="entry name" value="Acyl-CoA_oxidase"/>
</dbReference>
<evidence type="ECO:0000256" key="8">
    <source>
        <dbReference type="ARBA" id="ARBA00022832"/>
    </source>
</evidence>
<dbReference type="Proteomes" id="UP001150538">
    <property type="component" value="Unassembled WGS sequence"/>
</dbReference>
<comment type="catalytic activity">
    <reaction evidence="1">
        <text>a 2,3-saturated acyl-CoA + O2 = a (2E)-enoyl-CoA + H2O2</text>
        <dbReference type="Rhea" id="RHEA:38959"/>
        <dbReference type="ChEBI" id="CHEBI:15379"/>
        <dbReference type="ChEBI" id="CHEBI:16240"/>
        <dbReference type="ChEBI" id="CHEBI:58856"/>
        <dbReference type="ChEBI" id="CHEBI:65111"/>
        <dbReference type="EC" id="1.3.3.6"/>
    </reaction>
</comment>
<dbReference type="GO" id="GO:0005504">
    <property type="term" value="F:fatty acid binding"/>
    <property type="evidence" value="ECO:0007669"/>
    <property type="project" value="TreeGrafter"/>
</dbReference>
<dbReference type="InterPro" id="IPR055060">
    <property type="entry name" value="ACOX_C_alpha1"/>
</dbReference>
<comment type="pathway">
    <text evidence="4">Lipid metabolism; peroxisomal fatty acid beta-oxidation.</text>
</comment>
<evidence type="ECO:0000256" key="3">
    <source>
        <dbReference type="ARBA" id="ARBA00004275"/>
    </source>
</evidence>
<dbReference type="GO" id="GO:0033540">
    <property type="term" value="P:fatty acid beta-oxidation using acyl-CoA oxidase"/>
    <property type="evidence" value="ECO:0007669"/>
    <property type="project" value="TreeGrafter"/>
</dbReference>
<evidence type="ECO:0000256" key="13">
    <source>
        <dbReference type="PIRSR" id="PIRSR000168-1"/>
    </source>
</evidence>
<gene>
    <name evidence="18" type="ORF">H4219_004315</name>
</gene>
<sequence length="640" mass="70825">MYASSLNESPEAFASPTAFTPDKLNAILEPDNRTNRKNLKKFICDNIDLFAPQYDVLLEKERDLAYRRLKAIGENGFISVFDFERNPLNIFAVHEVIGMMDGGTATKLTVNYNLFGGTVIKLGTEGHRDLIPKIDTIHSTGCFALTELGYGNNAIEMETTATWDPATKEFVINSPSTKSQKYWITNGAVHAKWAVVFAQLLINGTNEGIHAILVRIRNEDMSVCKGVTIKDMGPKQELDGVDNACLAFNNVRAPRIALLNRHSNVDENGNFTSTIKGRRNRFIKVADQLLSGRLCIASMVLSAGKVSLSIALRYASTRLAVGPKGASDTPILAFQLQQRAILPLLARTIGLNLGINYVKRVWMNPNSPQTEVIRLVCAIKPLITWNTEKTGTVCRERCGGQGYLKASRLAASIGFAHAGITAEGDNSVLMQKVAKELLSDLKSGIFKMPLYSDNSSKPNPAKWSIKDSQSLLDFSLLLFQTRIARLGNQLATKTKQGKTIYQVWMFEESDLIQATSRSFGEYVCMKQFYDLVSSLPNGEFKDIMELIYQVFGLSILEDNLSYLLTNNYVSPKLGQEIGDYSREQVSKLAPHALKIVEGLGIPEPMLTAPISGDWEGYNEYDNRGEVSKAFKPTIATSSKL</sequence>
<dbReference type="InterPro" id="IPR006091">
    <property type="entry name" value="Acyl-CoA_Oxase/DH_mid-dom"/>
</dbReference>
<dbReference type="PIRSF" id="PIRSF000168">
    <property type="entry name" value="Acyl-CoA_oxidase"/>
    <property type="match status" value="1"/>
</dbReference>
<keyword evidence="8" id="KW-0276">Fatty acid metabolism</keyword>
<dbReference type="SUPFAM" id="SSF56645">
    <property type="entry name" value="Acyl-CoA dehydrogenase NM domain-like"/>
    <property type="match status" value="1"/>
</dbReference>
<comment type="similarity">
    <text evidence="5 12">Belongs to the acyl-CoA oxidase family.</text>
</comment>
<dbReference type="GO" id="GO:0055088">
    <property type="term" value="P:lipid homeostasis"/>
    <property type="evidence" value="ECO:0007669"/>
    <property type="project" value="TreeGrafter"/>
</dbReference>
<dbReference type="InterPro" id="IPR009100">
    <property type="entry name" value="AcylCoA_DH/oxidase_NM_dom_sf"/>
</dbReference>
<dbReference type="GO" id="GO:0005777">
    <property type="term" value="C:peroxisome"/>
    <property type="evidence" value="ECO:0007669"/>
    <property type="project" value="UniProtKB-SubCell"/>
</dbReference>
<dbReference type="InterPro" id="IPR036250">
    <property type="entry name" value="AcylCo_DH-like_C"/>
</dbReference>
<feature type="domain" description="Acyl-CoA oxidase/dehydrogenase middle" evidence="16">
    <location>
        <begin position="142"/>
        <end position="251"/>
    </location>
</feature>
<dbReference type="Gene3D" id="2.40.110.10">
    <property type="entry name" value="Butyryl-CoA Dehydrogenase, subunit A, domain 2"/>
    <property type="match status" value="1"/>
</dbReference>
<reference evidence="18" key="1">
    <citation type="submission" date="2022-07" db="EMBL/GenBank/DDBJ databases">
        <title>Phylogenomic reconstructions and comparative analyses of Kickxellomycotina fungi.</title>
        <authorList>
            <person name="Reynolds N.K."/>
            <person name="Stajich J.E."/>
            <person name="Barry K."/>
            <person name="Grigoriev I.V."/>
            <person name="Crous P."/>
            <person name="Smith M.E."/>
        </authorList>
    </citation>
    <scope>NUCLEOTIDE SEQUENCE</scope>
    <source>
        <strain evidence="18">NBRC 100468</strain>
    </source>
</reference>
<evidence type="ECO:0000256" key="6">
    <source>
        <dbReference type="ARBA" id="ARBA00022630"/>
    </source>
</evidence>
<organism evidence="18 19">
    <name type="scientific">Mycoemilia scoparia</name>
    <dbReference type="NCBI Taxonomy" id="417184"/>
    <lineage>
        <taxon>Eukaryota</taxon>
        <taxon>Fungi</taxon>
        <taxon>Fungi incertae sedis</taxon>
        <taxon>Zoopagomycota</taxon>
        <taxon>Kickxellomycotina</taxon>
        <taxon>Kickxellomycetes</taxon>
        <taxon>Kickxellales</taxon>
        <taxon>Kickxellaceae</taxon>
        <taxon>Mycoemilia</taxon>
    </lineage>
</organism>
<keyword evidence="6 12" id="KW-0285">Flavoprotein</keyword>
<evidence type="ECO:0000259" key="15">
    <source>
        <dbReference type="Pfam" id="PF01756"/>
    </source>
</evidence>
<evidence type="ECO:0000313" key="19">
    <source>
        <dbReference type="Proteomes" id="UP001150538"/>
    </source>
</evidence>
<evidence type="ECO:0000256" key="4">
    <source>
        <dbReference type="ARBA" id="ARBA00004846"/>
    </source>
</evidence>
<evidence type="ECO:0000256" key="2">
    <source>
        <dbReference type="ARBA" id="ARBA00001974"/>
    </source>
</evidence>
<dbReference type="Pfam" id="PF22924">
    <property type="entry name" value="ACOX_C_alpha1"/>
    <property type="match status" value="1"/>
</dbReference>
<dbReference type="FunFam" id="2.40.110.10:FF:000005">
    <property type="entry name" value="Acyl-coenzyme A oxidase"/>
    <property type="match status" value="1"/>
</dbReference>
<comment type="cofactor">
    <cofactor evidence="2">
        <name>FAD</name>
        <dbReference type="ChEBI" id="CHEBI:57692"/>
    </cofactor>
</comment>
<evidence type="ECO:0000256" key="14">
    <source>
        <dbReference type="PIRSR" id="PIRSR000168-2"/>
    </source>
</evidence>
<evidence type="ECO:0000313" key="18">
    <source>
        <dbReference type="EMBL" id="KAJ1915464.1"/>
    </source>
</evidence>
<dbReference type="Pfam" id="PF01756">
    <property type="entry name" value="ACOX"/>
    <property type="match status" value="1"/>
</dbReference>
<dbReference type="GO" id="GO:0071949">
    <property type="term" value="F:FAD binding"/>
    <property type="evidence" value="ECO:0007669"/>
    <property type="project" value="InterPro"/>
</dbReference>
<dbReference type="InterPro" id="IPR046373">
    <property type="entry name" value="Acyl-CoA_Oxase/DH_mid-dom_sf"/>
</dbReference>
<keyword evidence="11" id="KW-0576">Peroxisome</keyword>
<evidence type="ECO:0000256" key="5">
    <source>
        <dbReference type="ARBA" id="ARBA00006288"/>
    </source>
</evidence>
<evidence type="ECO:0000256" key="7">
    <source>
        <dbReference type="ARBA" id="ARBA00022827"/>
    </source>
</evidence>
<keyword evidence="9" id="KW-0560">Oxidoreductase</keyword>
<feature type="active site" description="Proton acceptor" evidence="13">
    <location>
        <position position="423"/>
    </location>
</feature>
<dbReference type="InterPro" id="IPR002655">
    <property type="entry name" value="Acyl-CoA_oxidase_C"/>
</dbReference>
<comment type="caution">
    <text evidence="18">The sequence shown here is derived from an EMBL/GenBank/DDBJ whole genome shotgun (WGS) entry which is preliminary data.</text>
</comment>
<evidence type="ECO:0000259" key="17">
    <source>
        <dbReference type="Pfam" id="PF22924"/>
    </source>
</evidence>
<protein>
    <recommendedName>
        <fullName evidence="12">Acyl-coenzyme A oxidase</fullName>
    </recommendedName>
</protein>